<dbReference type="PANTHER" id="PTHR45138:SF9">
    <property type="entry name" value="DIGUANYLATE CYCLASE DGCM-RELATED"/>
    <property type="match status" value="1"/>
</dbReference>
<evidence type="ECO:0000259" key="4">
    <source>
        <dbReference type="PROSITE" id="PS50887"/>
    </source>
</evidence>
<evidence type="ECO:0000256" key="3">
    <source>
        <dbReference type="SAM" id="Phobius"/>
    </source>
</evidence>
<dbReference type="PANTHER" id="PTHR45138">
    <property type="entry name" value="REGULATORY COMPONENTS OF SENSORY TRANSDUCTION SYSTEM"/>
    <property type="match status" value="1"/>
</dbReference>
<keyword evidence="3" id="KW-0812">Transmembrane</keyword>
<evidence type="ECO:0000313" key="5">
    <source>
        <dbReference type="EMBL" id="MFC3120221.1"/>
    </source>
</evidence>
<feature type="domain" description="GGDEF" evidence="4">
    <location>
        <begin position="200"/>
        <end position="328"/>
    </location>
</feature>
<feature type="transmembrane region" description="Helical" evidence="3">
    <location>
        <begin position="70"/>
        <end position="89"/>
    </location>
</feature>
<gene>
    <name evidence="5" type="ORF">ACFOHL_01140</name>
</gene>
<feature type="transmembrane region" description="Helical" evidence="3">
    <location>
        <begin position="137"/>
        <end position="156"/>
    </location>
</feature>
<dbReference type="InterPro" id="IPR029787">
    <property type="entry name" value="Nucleotide_cyclase"/>
</dbReference>
<reference evidence="6" key="1">
    <citation type="journal article" date="2019" name="Int. J. Syst. Evol. Microbiol.">
        <title>The Global Catalogue of Microorganisms (GCM) 10K type strain sequencing project: providing services to taxonomists for standard genome sequencing and annotation.</title>
        <authorList>
            <consortium name="The Broad Institute Genomics Platform"/>
            <consortium name="The Broad Institute Genome Sequencing Center for Infectious Disease"/>
            <person name="Wu L."/>
            <person name="Ma J."/>
        </authorList>
    </citation>
    <scope>NUCLEOTIDE SEQUENCE [LARGE SCALE GENOMIC DNA]</scope>
    <source>
        <strain evidence="6">KCTC 52473</strain>
    </source>
</reference>
<dbReference type="RefSeq" id="WP_376918362.1">
    <property type="nucleotide sequence ID" value="NZ_JBHRSW010000004.1"/>
</dbReference>
<dbReference type="SUPFAM" id="SSF55073">
    <property type="entry name" value="Nucleotide cyclase"/>
    <property type="match status" value="1"/>
</dbReference>
<dbReference type="NCBIfam" id="TIGR00254">
    <property type="entry name" value="GGDEF"/>
    <property type="match status" value="1"/>
</dbReference>
<dbReference type="Pfam" id="PF00990">
    <property type="entry name" value="GGDEF"/>
    <property type="match status" value="1"/>
</dbReference>
<proteinExistence type="predicted"/>
<feature type="transmembrane region" description="Helical" evidence="3">
    <location>
        <begin position="45"/>
        <end position="64"/>
    </location>
</feature>
<sequence>MILLFREFSSRSVSDRVAMSIVLLIIVALSPMTVFRYLQGNYPMMIIDFGLIVVACLSLVFLYLNQYGNYIKGIIGVALACGMVLASYYGSDATLYWLFPGTLGIFSMLQPRRALVLLICMSSALLPVLSNKTSLDTIFVLTATLGASIFFVYYFVRELQLRFEQLNTEAIEDYLTQTGNRRAFHRDAEQCISAKLKNQSATALIVFDMDYFKRLNDSYGHGVGDQVLKESTRLMSKRLRRTDKIYRLGGEEFGILMKNCSLDDGLVLARDLREFVAENRSDKLPPYTMSFGVAELSEGESVTDWVERADKALYASKDAGRDKITAAK</sequence>
<dbReference type="InterPro" id="IPR050469">
    <property type="entry name" value="Diguanylate_Cyclase"/>
</dbReference>
<comment type="catalytic activity">
    <reaction evidence="2">
        <text>2 GTP = 3',3'-c-di-GMP + 2 diphosphate</text>
        <dbReference type="Rhea" id="RHEA:24898"/>
        <dbReference type="ChEBI" id="CHEBI:33019"/>
        <dbReference type="ChEBI" id="CHEBI:37565"/>
        <dbReference type="ChEBI" id="CHEBI:58805"/>
        <dbReference type="EC" id="2.7.7.65"/>
    </reaction>
</comment>
<dbReference type="CDD" id="cd01949">
    <property type="entry name" value="GGDEF"/>
    <property type="match status" value="1"/>
</dbReference>
<feature type="transmembrane region" description="Helical" evidence="3">
    <location>
        <begin position="17"/>
        <end position="38"/>
    </location>
</feature>
<dbReference type="GO" id="GO:0052621">
    <property type="term" value="F:diguanylate cyclase activity"/>
    <property type="evidence" value="ECO:0007669"/>
    <property type="project" value="UniProtKB-EC"/>
</dbReference>
<dbReference type="EC" id="2.7.7.65" evidence="1"/>
<accession>A0ABV7FP26</accession>
<keyword evidence="3" id="KW-0472">Membrane</keyword>
<dbReference type="InterPro" id="IPR043128">
    <property type="entry name" value="Rev_trsase/Diguanyl_cyclase"/>
</dbReference>
<evidence type="ECO:0000256" key="2">
    <source>
        <dbReference type="ARBA" id="ARBA00034247"/>
    </source>
</evidence>
<organism evidence="5 6">
    <name type="scientific">Agaribacter flavus</name>
    <dbReference type="NCBI Taxonomy" id="1902781"/>
    <lineage>
        <taxon>Bacteria</taxon>
        <taxon>Pseudomonadati</taxon>
        <taxon>Pseudomonadota</taxon>
        <taxon>Gammaproteobacteria</taxon>
        <taxon>Alteromonadales</taxon>
        <taxon>Alteromonadaceae</taxon>
        <taxon>Agaribacter</taxon>
    </lineage>
</organism>
<dbReference type="Proteomes" id="UP001595478">
    <property type="component" value="Unassembled WGS sequence"/>
</dbReference>
<comment type="caution">
    <text evidence="5">The sequence shown here is derived from an EMBL/GenBank/DDBJ whole genome shotgun (WGS) entry which is preliminary data.</text>
</comment>
<dbReference type="SMART" id="SM00267">
    <property type="entry name" value="GGDEF"/>
    <property type="match status" value="1"/>
</dbReference>
<dbReference type="EMBL" id="JBHRSW010000004">
    <property type="protein sequence ID" value="MFC3120221.1"/>
    <property type="molecule type" value="Genomic_DNA"/>
</dbReference>
<evidence type="ECO:0000313" key="6">
    <source>
        <dbReference type="Proteomes" id="UP001595478"/>
    </source>
</evidence>
<dbReference type="InterPro" id="IPR000160">
    <property type="entry name" value="GGDEF_dom"/>
</dbReference>
<keyword evidence="6" id="KW-1185">Reference proteome</keyword>
<feature type="transmembrane region" description="Helical" evidence="3">
    <location>
        <begin position="114"/>
        <end position="131"/>
    </location>
</feature>
<evidence type="ECO:0000256" key="1">
    <source>
        <dbReference type="ARBA" id="ARBA00012528"/>
    </source>
</evidence>
<keyword evidence="5" id="KW-0808">Transferase</keyword>
<dbReference type="Gene3D" id="3.30.70.270">
    <property type="match status" value="1"/>
</dbReference>
<name>A0ABV7FP26_9ALTE</name>
<protein>
    <recommendedName>
        <fullName evidence="1">diguanylate cyclase</fullName>
        <ecNumber evidence="1">2.7.7.65</ecNumber>
    </recommendedName>
</protein>
<keyword evidence="3" id="KW-1133">Transmembrane helix</keyword>
<dbReference type="PROSITE" id="PS50887">
    <property type="entry name" value="GGDEF"/>
    <property type="match status" value="1"/>
</dbReference>
<keyword evidence="5" id="KW-0548">Nucleotidyltransferase</keyword>